<evidence type="ECO:0000259" key="6">
    <source>
        <dbReference type="Pfam" id="PF00291"/>
    </source>
</evidence>
<dbReference type="InterPro" id="IPR001926">
    <property type="entry name" value="TrpB-like_PALP"/>
</dbReference>
<evidence type="ECO:0000256" key="5">
    <source>
        <dbReference type="PIRSR" id="PIRSR006278-2"/>
    </source>
</evidence>
<keyword evidence="8" id="KW-1185">Reference proteome</keyword>
<dbReference type="AlphaFoldDB" id="A0A239X6C3"/>
<dbReference type="KEGG" id="ctak:4412677_01003"/>
<evidence type="ECO:0000256" key="4">
    <source>
        <dbReference type="PIRSR" id="PIRSR006278-1"/>
    </source>
</evidence>
<gene>
    <name evidence="7" type="primary">dcyD</name>
    <name evidence="7" type="ORF">SAMEA4412677_01003</name>
</gene>
<keyword evidence="3 5" id="KW-0663">Pyridoxal phosphate</keyword>
<dbReference type="Proteomes" id="UP000215196">
    <property type="component" value="Chromosome 1"/>
</dbReference>
<dbReference type="PIRSF" id="PIRSF006278">
    <property type="entry name" value="ACCD_DCysDesulf"/>
    <property type="match status" value="1"/>
</dbReference>
<dbReference type="InterPro" id="IPR027278">
    <property type="entry name" value="ACCD_DCysDesulf"/>
</dbReference>
<organism evidence="7 8">
    <name type="scientific">Chryseobacterium taklimakanense</name>
    <dbReference type="NCBI Taxonomy" id="536441"/>
    <lineage>
        <taxon>Bacteria</taxon>
        <taxon>Pseudomonadati</taxon>
        <taxon>Bacteroidota</taxon>
        <taxon>Flavobacteriia</taxon>
        <taxon>Flavobacteriales</taxon>
        <taxon>Weeksellaceae</taxon>
        <taxon>Chryseobacterium group</taxon>
        <taxon>Chryseobacterium</taxon>
    </lineage>
</organism>
<dbReference type="Gene3D" id="3.40.50.1100">
    <property type="match status" value="2"/>
</dbReference>
<dbReference type="InterPro" id="IPR036052">
    <property type="entry name" value="TrpB-like_PALP_sf"/>
</dbReference>
<protein>
    <submittedName>
        <fullName evidence="7">D-cysteine desulfhydrase</fullName>
        <ecNumber evidence="7">4.4.1.15</ecNumber>
    </submittedName>
</protein>
<dbReference type="PANTHER" id="PTHR43780">
    <property type="entry name" value="1-AMINOCYCLOPROPANE-1-CARBOXYLATE DEAMINASE-RELATED"/>
    <property type="match status" value="1"/>
</dbReference>
<evidence type="ECO:0000256" key="3">
    <source>
        <dbReference type="ARBA" id="ARBA00022898"/>
    </source>
</evidence>
<comment type="cofactor">
    <cofactor evidence="1">
        <name>pyridoxal 5'-phosphate</name>
        <dbReference type="ChEBI" id="CHEBI:597326"/>
    </cofactor>
</comment>
<feature type="active site" description="Nucleophile" evidence="4">
    <location>
        <position position="67"/>
    </location>
</feature>
<dbReference type="EC" id="4.4.1.15" evidence="7"/>
<evidence type="ECO:0000313" key="8">
    <source>
        <dbReference type="Proteomes" id="UP000215196"/>
    </source>
</evidence>
<dbReference type="SUPFAM" id="SSF53686">
    <property type="entry name" value="Tryptophan synthase beta subunit-like PLP-dependent enzymes"/>
    <property type="match status" value="1"/>
</dbReference>
<dbReference type="EMBL" id="LT906465">
    <property type="protein sequence ID" value="SNV41970.1"/>
    <property type="molecule type" value="Genomic_DNA"/>
</dbReference>
<feature type="domain" description="Tryptophan synthase beta chain-like PALP" evidence="6">
    <location>
        <begin position="10"/>
        <end position="280"/>
    </location>
</feature>
<keyword evidence="7" id="KW-0456">Lyase</keyword>
<dbReference type="Pfam" id="PF00291">
    <property type="entry name" value="PALP"/>
    <property type="match status" value="1"/>
</dbReference>
<comment type="similarity">
    <text evidence="2">Belongs to the ACC deaminase/D-cysteine desulfhydrase family.</text>
</comment>
<sequence>MLKIPDIKVPVVEIPFRKNIRLFIKREDLIHPEISGNKYWKLFHNVNNYLAENPQNPLLMTFGGAYSNHIAALSALGKIHNIKTVGIIRGNELEYRWKENPTLRFASENGMHFCFVSREDYRDKDALSEKLKNEFPKALIIPEGGTNLAAVEGIRNMLNSDTQDFDYLCAAVGTGGTVAGISKFAENHQKVIGFKVVDDDSLHSRVSELSGKENFTLIDAHFGGYGKISDENIAFINAFSREFGLQLEPVYTGKMMRKLFQLVEEGYFPQNSKVLAFHTGGLQGIAGANEMLKKQNRAVIEKGVSS</sequence>
<dbReference type="PANTHER" id="PTHR43780:SF2">
    <property type="entry name" value="1-AMINOCYCLOPROPANE-1-CARBOXYLATE DEAMINASE-RELATED"/>
    <property type="match status" value="1"/>
</dbReference>
<dbReference type="RefSeq" id="WP_095071005.1">
    <property type="nucleotide sequence ID" value="NZ_LT906465.1"/>
</dbReference>
<proteinExistence type="inferred from homology"/>
<reference evidence="7 8" key="1">
    <citation type="submission" date="2017-06" db="EMBL/GenBank/DDBJ databases">
        <authorList>
            <consortium name="Pathogen Informatics"/>
        </authorList>
    </citation>
    <scope>NUCLEOTIDE SEQUENCE [LARGE SCALE GENOMIC DNA]</scope>
    <source>
        <strain evidence="7 8">NCTC13490</strain>
    </source>
</reference>
<name>A0A239X6C3_9FLAO</name>
<evidence type="ECO:0000256" key="2">
    <source>
        <dbReference type="ARBA" id="ARBA00008639"/>
    </source>
</evidence>
<dbReference type="GO" id="GO:0019148">
    <property type="term" value="F:D-cysteine desulfhydrase activity"/>
    <property type="evidence" value="ECO:0007669"/>
    <property type="project" value="UniProtKB-EC"/>
</dbReference>
<accession>A0A239X6C3</accession>
<evidence type="ECO:0000256" key="1">
    <source>
        <dbReference type="ARBA" id="ARBA00001933"/>
    </source>
</evidence>
<feature type="modified residue" description="N6-(pyridoxal phosphate)lysine" evidence="5">
    <location>
        <position position="38"/>
    </location>
</feature>
<evidence type="ECO:0000313" key="7">
    <source>
        <dbReference type="EMBL" id="SNV41970.1"/>
    </source>
</evidence>